<name>A0ABT2J4N8_9PSEU</name>
<dbReference type="CDD" id="cd02440">
    <property type="entry name" value="AdoMet_MTases"/>
    <property type="match status" value="1"/>
</dbReference>
<reference evidence="4 5" key="1">
    <citation type="submission" date="2021-02" db="EMBL/GenBank/DDBJ databases">
        <title>Actinophytocola xerophila sp. nov., isolated from soil of cotton cropping field.</title>
        <authorList>
            <person name="Huang R."/>
            <person name="Chen X."/>
            <person name="Ge X."/>
            <person name="Liu W."/>
        </authorList>
    </citation>
    <scope>NUCLEOTIDE SEQUENCE [LARGE SCALE GENOMIC DNA]</scope>
    <source>
        <strain evidence="4 5">S1-96</strain>
    </source>
</reference>
<dbReference type="PROSITE" id="PS51682">
    <property type="entry name" value="SAM_OMT_I"/>
    <property type="match status" value="1"/>
</dbReference>
<evidence type="ECO:0000256" key="1">
    <source>
        <dbReference type="ARBA" id="ARBA00022603"/>
    </source>
</evidence>
<dbReference type="InterPro" id="IPR029063">
    <property type="entry name" value="SAM-dependent_MTases_sf"/>
</dbReference>
<keyword evidence="5" id="KW-1185">Reference proteome</keyword>
<dbReference type="Proteomes" id="UP001156441">
    <property type="component" value="Unassembled WGS sequence"/>
</dbReference>
<dbReference type="Pfam" id="PF01596">
    <property type="entry name" value="Methyltransf_3"/>
    <property type="match status" value="1"/>
</dbReference>
<evidence type="ECO:0000256" key="3">
    <source>
        <dbReference type="ARBA" id="ARBA00022691"/>
    </source>
</evidence>
<evidence type="ECO:0000313" key="5">
    <source>
        <dbReference type="Proteomes" id="UP001156441"/>
    </source>
</evidence>
<keyword evidence="1" id="KW-0489">Methyltransferase</keyword>
<comment type="caution">
    <text evidence="4">The sequence shown here is derived from an EMBL/GenBank/DDBJ whole genome shotgun (WGS) entry which is preliminary data.</text>
</comment>
<keyword evidence="2" id="KW-0808">Transferase</keyword>
<dbReference type="SUPFAM" id="SSF53335">
    <property type="entry name" value="S-adenosyl-L-methionine-dependent methyltransferases"/>
    <property type="match status" value="1"/>
</dbReference>
<accession>A0ABT2J4N8</accession>
<dbReference type="PANTHER" id="PTHR10509">
    <property type="entry name" value="O-METHYLTRANSFERASE-RELATED"/>
    <property type="match status" value="1"/>
</dbReference>
<keyword evidence="3" id="KW-0949">S-adenosyl-L-methionine</keyword>
<dbReference type="InterPro" id="IPR050362">
    <property type="entry name" value="Cation-dep_OMT"/>
</dbReference>
<evidence type="ECO:0000256" key="2">
    <source>
        <dbReference type="ARBA" id="ARBA00022679"/>
    </source>
</evidence>
<dbReference type="InterPro" id="IPR002935">
    <property type="entry name" value="SAM_O-MeTrfase"/>
</dbReference>
<gene>
    <name evidence="4" type="ORF">JT362_06730</name>
</gene>
<dbReference type="RefSeq" id="WP_260190147.1">
    <property type="nucleotide sequence ID" value="NZ_JAFFZE010000006.1"/>
</dbReference>
<protein>
    <submittedName>
        <fullName evidence="4">O-methyltransferase</fullName>
    </submittedName>
</protein>
<sequence length="222" mass="23566">MTSEQWSAVDAYISGLLVNGDPALDEALAASAAAGLPRIEVSPNQGKMLHLIAKIHGARSILEIGTLGGYSTIWLARALPPDGRLVTLEYEPKHAEVARANIDRAGFADRVEVRVGPALDSLAVLHHEGAGPFDLVFVDADKPNNPGYLTWALKLTRPGGVIVVDNVVRGGRVVDPADTDPAVVGTRELGRMLSEEPRVSATMVQTVGSKGYDGFALIRIDD</sequence>
<proteinExistence type="predicted"/>
<organism evidence="4 5">
    <name type="scientific">Actinophytocola gossypii</name>
    <dbReference type="NCBI Taxonomy" id="2812003"/>
    <lineage>
        <taxon>Bacteria</taxon>
        <taxon>Bacillati</taxon>
        <taxon>Actinomycetota</taxon>
        <taxon>Actinomycetes</taxon>
        <taxon>Pseudonocardiales</taxon>
        <taxon>Pseudonocardiaceae</taxon>
    </lineage>
</organism>
<dbReference type="PANTHER" id="PTHR10509:SF14">
    <property type="entry name" value="CAFFEOYL-COA O-METHYLTRANSFERASE 3-RELATED"/>
    <property type="match status" value="1"/>
</dbReference>
<dbReference type="EMBL" id="JAFFZE010000006">
    <property type="protein sequence ID" value="MCT2582812.1"/>
    <property type="molecule type" value="Genomic_DNA"/>
</dbReference>
<dbReference type="Gene3D" id="3.40.50.150">
    <property type="entry name" value="Vaccinia Virus protein VP39"/>
    <property type="match status" value="1"/>
</dbReference>
<evidence type="ECO:0000313" key="4">
    <source>
        <dbReference type="EMBL" id="MCT2582812.1"/>
    </source>
</evidence>